<sequence>MKGFTLKRMSSYSSHVENEKDKEKTISLLDLPELILECIFERLLPADLCNMIGVCTFLRVMCTSDHIWEKHLTRKWGKLIGEAAYRKWIGDAAYRAWQAHVASWNGPNFLYNRKRKREYMLKSPRVALRFSRIRDNLEEKSCEASSGTLPVGHVMAFYLALESGKFWFPAQIYYGGNGYTGAMLLCYDAQVSYDYSTDTFRASYPAHVWGRKETNIKWDRLRAAPVDTPDPFTPHVSDYLHDLKPGDHIEIQWKSHDKSPYGWWYALVGHLDQCDENVNHCRCPYSDTLVVEFKQYPPVSIHRRTMLNRKHHLREGNAADRLYGGIRKISNEEEISKWLHSLPN</sequence>
<keyword evidence="3" id="KW-1185">Reference proteome</keyword>
<evidence type="ECO:0000313" key="3">
    <source>
        <dbReference type="Proteomes" id="UP000030645"/>
    </source>
</evidence>
<evidence type="ECO:0000313" key="2">
    <source>
        <dbReference type="EMBL" id="EXC34982.1"/>
    </source>
</evidence>
<organism evidence="2 3">
    <name type="scientific">Morus notabilis</name>
    <dbReference type="NCBI Taxonomy" id="981085"/>
    <lineage>
        <taxon>Eukaryota</taxon>
        <taxon>Viridiplantae</taxon>
        <taxon>Streptophyta</taxon>
        <taxon>Embryophyta</taxon>
        <taxon>Tracheophyta</taxon>
        <taxon>Spermatophyta</taxon>
        <taxon>Magnoliopsida</taxon>
        <taxon>eudicotyledons</taxon>
        <taxon>Gunneridae</taxon>
        <taxon>Pentapetalae</taxon>
        <taxon>rosids</taxon>
        <taxon>fabids</taxon>
        <taxon>Rosales</taxon>
        <taxon>Moraceae</taxon>
        <taxon>Moreae</taxon>
        <taxon>Morus</taxon>
    </lineage>
</organism>
<dbReference type="SMART" id="SM00256">
    <property type="entry name" value="FBOX"/>
    <property type="match status" value="1"/>
</dbReference>
<accession>W9SC60</accession>
<dbReference type="SUPFAM" id="SSF81383">
    <property type="entry name" value="F-box domain"/>
    <property type="match status" value="1"/>
</dbReference>
<dbReference type="PANTHER" id="PTHR31482">
    <property type="entry name" value="ESTS AU081301(E20138)"/>
    <property type="match status" value="1"/>
</dbReference>
<protein>
    <submittedName>
        <fullName evidence="2">F-box protein</fullName>
    </submittedName>
</protein>
<gene>
    <name evidence="2" type="ORF">L484_014709</name>
</gene>
<dbReference type="InterPro" id="IPR001810">
    <property type="entry name" value="F-box_dom"/>
</dbReference>
<dbReference type="EMBL" id="KE346353">
    <property type="protein sequence ID" value="EXC34982.1"/>
    <property type="molecule type" value="Genomic_DNA"/>
</dbReference>
<reference evidence="3" key="1">
    <citation type="submission" date="2013-01" db="EMBL/GenBank/DDBJ databases">
        <title>Draft Genome Sequence of a Mulberry Tree, Morus notabilis C.K. Schneid.</title>
        <authorList>
            <person name="He N."/>
            <person name="Zhao S."/>
        </authorList>
    </citation>
    <scope>NUCLEOTIDE SEQUENCE</scope>
</reference>
<feature type="domain" description="F-box" evidence="1">
    <location>
        <begin position="25"/>
        <end position="71"/>
    </location>
</feature>
<dbReference type="PROSITE" id="PS50181">
    <property type="entry name" value="FBOX"/>
    <property type="match status" value="1"/>
</dbReference>
<name>W9SC60_9ROSA</name>
<evidence type="ECO:0000259" key="1">
    <source>
        <dbReference type="PROSITE" id="PS50181"/>
    </source>
</evidence>
<dbReference type="AlphaFoldDB" id="W9SC60"/>
<dbReference type="InterPro" id="IPR036047">
    <property type="entry name" value="F-box-like_dom_sf"/>
</dbReference>
<dbReference type="Proteomes" id="UP000030645">
    <property type="component" value="Unassembled WGS sequence"/>
</dbReference>
<dbReference type="Pfam" id="PF12937">
    <property type="entry name" value="F-box-like"/>
    <property type="match status" value="1"/>
</dbReference>
<proteinExistence type="predicted"/>
<dbReference type="PANTHER" id="PTHR31482:SF18">
    <property type="entry name" value="ESTS AU081301(E20138)"/>
    <property type="match status" value="1"/>
</dbReference>
<dbReference type="Gene3D" id="1.20.1280.50">
    <property type="match status" value="1"/>
</dbReference>
<dbReference type="STRING" id="981085.W9SC60"/>